<dbReference type="PANTHER" id="PTHR11265">
    <property type="entry name" value="S-ADENOSYL-METHYLTRANSFERASE MRAW"/>
    <property type="match status" value="1"/>
</dbReference>
<dbReference type="Proteomes" id="UP000275348">
    <property type="component" value="Unassembled WGS sequence"/>
</dbReference>
<dbReference type="PIRSF" id="PIRSF004486">
    <property type="entry name" value="MraW"/>
    <property type="match status" value="1"/>
</dbReference>
<gene>
    <name evidence="6 7" type="primary">rsmH</name>
    <name evidence="7" type="ORF">EAH69_03165</name>
</gene>
<dbReference type="GO" id="GO:0005737">
    <property type="term" value="C:cytoplasm"/>
    <property type="evidence" value="ECO:0007669"/>
    <property type="project" value="UniProtKB-SubCell"/>
</dbReference>
<dbReference type="GO" id="GO:0071424">
    <property type="term" value="F:rRNA (cytosine-N4-)-methyltransferase activity"/>
    <property type="evidence" value="ECO:0007669"/>
    <property type="project" value="UniProtKB-UniRule"/>
</dbReference>
<feature type="binding site" evidence="6">
    <location>
        <position position="53"/>
    </location>
    <ligand>
        <name>S-adenosyl-L-methionine</name>
        <dbReference type="ChEBI" id="CHEBI:59789"/>
    </ligand>
</feature>
<dbReference type="HAMAP" id="MF_01007">
    <property type="entry name" value="16SrRNA_methyltr_H"/>
    <property type="match status" value="1"/>
</dbReference>
<dbReference type="NCBIfam" id="TIGR00006">
    <property type="entry name" value="16S rRNA (cytosine(1402)-N(4))-methyltransferase RsmH"/>
    <property type="match status" value="1"/>
</dbReference>
<evidence type="ECO:0000256" key="4">
    <source>
        <dbReference type="ARBA" id="ARBA00022679"/>
    </source>
</evidence>
<comment type="catalytic activity">
    <reaction evidence="6">
        <text>cytidine(1402) in 16S rRNA + S-adenosyl-L-methionine = N(4)-methylcytidine(1402) in 16S rRNA + S-adenosyl-L-homocysteine + H(+)</text>
        <dbReference type="Rhea" id="RHEA:42928"/>
        <dbReference type="Rhea" id="RHEA-COMP:10286"/>
        <dbReference type="Rhea" id="RHEA-COMP:10287"/>
        <dbReference type="ChEBI" id="CHEBI:15378"/>
        <dbReference type="ChEBI" id="CHEBI:57856"/>
        <dbReference type="ChEBI" id="CHEBI:59789"/>
        <dbReference type="ChEBI" id="CHEBI:74506"/>
        <dbReference type="ChEBI" id="CHEBI:82748"/>
        <dbReference type="EC" id="2.1.1.199"/>
    </reaction>
</comment>
<dbReference type="PANTHER" id="PTHR11265:SF0">
    <property type="entry name" value="12S RRNA N4-METHYLCYTIDINE METHYLTRANSFERASE"/>
    <property type="match status" value="1"/>
</dbReference>
<feature type="binding site" evidence="6">
    <location>
        <begin position="33"/>
        <end position="35"/>
    </location>
    <ligand>
        <name>S-adenosyl-L-methionine</name>
        <dbReference type="ChEBI" id="CHEBI:59789"/>
    </ligand>
</feature>
<organism evidence="7 8">
    <name type="scientific">Faecalibacter macacae</name>
    <dbReference type="NCBI Taxonomy" id="1859289"/>
    <lineage>
        <taxon>Bacteria</taxon>
        <taxon>Pseudomonadati</taxon>
        <taxon>Bacteroidota</taxon>
        <taxon>Flavobacteriia</taxon>
        <taxon>Flavobacteriales</taxon>
        <taxon>Weeksellaceae</taxon>
        <taxon>Faecalibacter</taxon>
    </lineage>
</organism>
<dbReference type="InterPro" id="IPR023397">
    <property type="entry name" value="SAM-dep_MeTrfase_MraW_recog"/>
</dbReference>
<evidence type="ECO:0000313" key="8">
    <source>
        <dbReference type="Proteomes" id="UP000275348"/>
    </source>
</evidence>
<dbReference type="SUPFAM" id="SSF53335">
    <property type="entry name" value="S-adenosyl-L-methionine-dependent methyltransferases"/>
    <property type="match status" value="1"/>
</dbReference>
<keyword evidence="2 6" id="KW-0698">rRNA processing</keyword>
<protein>
    <recommendedName>
        <fullName evidence="6">Ribosomal RNA small subunit methyltransferase H</fullName>
        <ecNumber evidence="6">2.1.1.199</ecNumber>
    </recommendedName>
    <alternativeName>
        <fullName evidence="6">16S rRNA m(4)C1402 methyltransferase</fullName>
    </alternativeName>
    <alternativeName>
        <fullName evidence="6">rRNA (cytosine-N(4)-)-methyltransferase RsmH</fullName>
    </alternativeName>
</protein>
<evidence type="ECO:0000256" key="6">
    <source>
        <dbReference type="HAMAP-Rule" id="MF_01007"/>
    </source>
</evidence>
<dbReference type="SUPFAM" id="SSF81799">
    <property type="entry name" value="Putative methyltransferase TM0872, insert domain"/>
    <property type="match status" value="1"/>
</dbReference>
<dbReference type="InterPro" id="IPR002903">
    <property type="entry name" value="RsmH"/>
</dbReference>
<accession>A0A3L9MIF2</accession>
<comment type="similarity">
    <text evidence="1 6">Belongs to the methyltransferase superfamily. RsmH family.</text>
</comment>
<sequence>MSEYHNPVLLKESVDALIIDESGIYVDCTFGGGGHSREIVSRLAEGGKLYSFDQDEDAVRNKFEDAKFELIEQNFRFLKNNLRFRMVRQIDGVLADLGVSSHQFDTPDRGFSTRFDGELDMRMNQNSKLSAKTIVNEYEEEDLARIFYDYGELQGSYRLAREIIKAREVKPIETIDELKAIFSFIPKMKENKFFAQMFQALRIEVNDEMAALKDMLMQCAEVIKPGGRLVIISYHSLEDRLVKRFIKNGMFEGEPERDMYGNWYAPFKPLQSKVIIPTQDEINVNPRARSAKMRIAVRNEND</sequence>
<keyword evidence="4 6" id="KW-0808">Transferase</keyword>
<feature type="binding site" evidence="6">
    <location>
        <position position="75"/>
    </location>
    <ligand>
        <name>S-adenosyl-L-methionine</name>
        <dbReference type="ChEBI" id="CHEBI:59789"/>
    </ligand>
</feature>
<keyword evidence="5 6" id="KW-0949">S-adenosyl-L-methionine</keyword>
<dbReference type="GO" id="GO:0070475">
    <property type="term" value="P:rRNA base methylation"/>
    <property type="evidence" value="ECO:0007669"/>
    <property type="project" value="UniProtKB-UniRule"/>
</dbReference>
<dbReference type="Gene3D" id="1.10.150.170">
    <property type="entry name" value="Putative methyltransferase TM0872, insert domain"/>
    <property type="match status" value="1"/>
</dbReference>
<dbReference type="RefSeq" id="WP_121933745.1">
    <property type="nucleotide sequence ID" value="NZ_RDOJ01000003.1"/>
</dbReference>
<evidence type="ECO:0000313" key="7">
    <source>
        <dbReference type="EMBL" id="RLZ11936.1"/>
    </source>
</evidence>
<evidence type="ECO:0000256" key="2">
    <source>
        <dbReference type="ARBA" id="ARBA00022552"/>
    </source>
</evidence>
<keyword evidence="8" id="KW-1185">Reference proteome</keyword>
<dbReference type="EC" id="2.1.1.199" evidence="6"/>
<dbReference type="AlphaFoldDB" id="A0A3L9MIF2"/>
<comment type="function">
    <text evidence="6">Specifically methylates the N4 position of cytidine in position 1402 (C1402) of 16S rRNA.</text>
</comment>
<keyword evidence="6" id="KW-0963">Cytoplasm</keyword>
<keyword evidence="3 6" id="KW-0489">Methyltransferase</keyword>
<dbReference type="OrthoDB" id="9806637at2"/>
<evidence type="ECO:0000256" key="1">
    <source>
        <dbReference type="ARBA" id="ARBA00010396"/>
    </source>
</evidence>
<dbReference type="Gene3D" id="3.40.50.150">
    <property type="entry name" value="Vaccinia Virus protein VP39"/>
    <property type="match status" value="1"/>
</dbReference>
<reference evidence="7 8" key="1">
    <citation type="submission" date="2018-10" db="EMBL/GenBank/DDBJ databases">
        <authorList>
            <person name="Chen X."/>
        </authorList>
    </citation>
    <scope>NUCLEOTIDE SEQUENCE [LARGE SCALE GENOMIC DNA]</scope>
    <source>
        <strain evidence="7 8">YIM 102668</strain>
    </source>
</reference>
<feature type="binding site" evidence="6">
    <location>
        <position position="96"/>
    </location>
    <ligand>
        <name>S-adenosyl-L-methionine</name>
        <dbReference type="ChEBI" id="CHEBI:59789"/>
    </ligand>
</feature>
<name>A0A3L9MIF2_9FLAO</name>
<dbReference type="EMBL" id="RDOJ01000003">
    <property type="protein sequence ID" value="RLZ11936.1"/>
    <property type="molecule type" value="Genomic_DNA"/>
</dbReference>
<evidence type="ECO:0000256" key="5">
    <source>
        <dbReference type="ARBA" id="ARBA00022691"/>
    </source>
</evidence>
<comment type="subcellular location">
    <subcellularLocation>
        <location evidence="6">Cytoplasm</location>
    </subcellularLocation>
</comment>
<comment type="caution">
    <text evidence="7">The sequence shown here is derived from an EMBL/GenBank/DDBJ whole genome shotgun (WGS) entry which is preliminary data.</text>
</comment>
<evidence type="ECO:0000256" key="3">
    <source>
        <dbReference type="ARBA" id="ARBA00022603"/>
    </source>
</evidence>
<dbReference type="Pfam" id="PF01795">
    <property type="entry name" value="Methyltransf_5"/>
    <property type="match status" value="1"/>
</dbReference>
<dbReference type="InterPro" id="IPR029063">
    <property type="entry name" value="SAM-dependent_MTases_sf"/>
</dbReference>
<proteinExistence type="inferred from homology"/>
<feature type="binding site" evidence="6">
    <location>
        <position position="103"/>
    </location>
    <ligand>
        <name>S-adenosyl-L-methionine</name>
        <dbReference type="ChEBI" id="CHEBI:59789"/>
    </ligand>
</feature>